<name>A0A915C1C0_PARUN</name>
<sequence length="36" mass="4302">MHSFILSLNYICLKYDHDFSFILSSKKFDEKNTTKS</sequence>
<reference evidence="2" key="1">
    <citation type="submission" date="2022-11" db="UniProtKB">
        <authorList>
            <consortium name="WormBaseParasite"/>
        </authorList>
    </citation>
    <scope>IDENTIFICATION</scope>
</reference>
<dbReference type="WBParaSite" id="PgR075_g016_t02">
    <property type="protein sequence ID" value="PgR075_g016_t02"/>
    <property type="gene ID" value="PgR075_g016"/>
</dbReference>
<dbReference type="AlphaFoldDB" id="A0A915C1C0"/>
<protein>
    <submittedName>
        <fullName evidence="2">Uncharacterized protein</fullName>
    </submittedName>
</protein>
<evidence type="ECO:0000313" key="1">
    <source>
        <dbReference type="Proteomes" id="UP000887569"/>
    </source>
</evidence>
<evidence type="ECO:0000313" key="2">
    <source>
        <dbReference type="WBParaSite" id="PgR075_g016_t02"/>
    </source>
</evidence>
<proteinExistence type="predicted"/>
<keyword evidence="1" id="KW-1185">Reference proteome</keyword>
<dbReference type="Proteomes" id="UP000887569">
    <property type="component" value="Unplaced"/>
</dbReference>
<accession>A0A915C1C0</accession>
<organism evidence="1 2">
    <name type="scientific">Parascaris univalens</name>
    <name type="common">Nematode worm</name>
    <dbReference type="NCBI Taxonomy" id="6257"/>
    <lineage>
        <taxon>Eukaryota</taxon>
        <taxon>Metazoa</taxon>
        <taxon>Ecdysozoa</taxon>
        <taxon>Nematoda</taxon>
        <taxon>Chromadorea</taxon>
        <taxon>Rhabditida</taxon>
        <taxon>Spirurina</taxon>
        <taxon>Ascaridomorpha</taxon>
        <taxon>Ascaridoidea</taxon>
        <taxon>Ascarididae</taxon>
        <taxon>Parascaris</taxon>
    </lineage>
</organism>